<organism evidence="1 2">
    <name type="scientific">Porcincola intestinalis</name>
    <dbReference type="NCBI Taxonomy" id="2606632"/>
    <lineage>
        <taxon>Bacteria</taxon>
        <taxon>Bacillati</taxon>
        <taxon>Bacillota</taxon>
        <taxon>Clostridia</taxon>
        <taxon>Lachnospirales</taxon>
        <taxon>Lachnospiraceae</taxon>
        <taxon>Porcincola</taxon>
    </lineage>
</organism>
<dbReference type="Proteomes" id="UP000481852">
    <property type="component" value="Unassembled WGS sequence"/>
</dbReference>
<sequence length="112" mass="12913">MAMIKGQTVILYDKQQTGTDPIGNPVYSETAEEIADVLVVPVSSEESIQDTNLYGVSTVYWLFIPKGDAHEWRHKRVSFFNANWQTVGEPIQYIEENVPLRWNKKVRVAHYE</sequence>
<name>A0A6L5X5E3_9FIRM</name>
<evidence type="ECO:0008006" key="3">
    <source>
        <dbReference type="Google" id="ProtNLM"/>
    </source>
</evidence>
<evidence type="ECO:0000313" key="2">
    <source>
        <dbReference type="Proteomes" id="UP000481852"/>
    </source>
</evidence>
<protein>
    <recommendedName>
        <fullName evidence="3">Phage protein</fullName>
    </recommendedName>
</protein>
<dbReference type="EMBL" id="VULZ01000013">
    <property type="protein sequence ID" value="MSS15591.1"/>
    <property type="molecule type" value="Genomic_DNA"/>
</dbReference>
<evidence type="ECO:0000313" key="1">
    <source>
        <dbReference type="EMBL" id="MSS15591.1"/>
    </source>
</evidence>
<accession>A0A6L5X5E3</accession>
<comment type="caution">
    <text evidence="1">The sequence shown here is derived from an EMBL/GenBank/DDBJ whole genome shotgun (WGS) entry which is preliminary data.</text>
</comment>
<reference evidence="1 2" key="1">
    <citation type="submission" date="2019-08" db="EMBL/GenBank/DDBJ databases">
        <title>In-depth cultivation of the pig gut microbiome towards novel bacterial diversity and tailored functional studies.</title>
        <authorList>
            <person name="Wylensek D."/>
            <person name="Hitch T.C.A."/>
            <person name="Clavel T."/>
        </authorList>
    </citation>
    <scope>NUCLEOTIDE SEQUENCE [LARGE SCALE GENOMIC DNA]</scope>
    <source>
        <strain evidence="1 2">Oil+RF-744-WCA-WT-11</strain>
    </source>
</reference>
<proteinExistence type="predicted"/>
<dbReference type="AlphaFoldDB" id="A0A6L5X5E3"/>
<gene>
    <name evidence="1" type="ORF">FYJ35_11185</name>
</gene>
<keyword evidence="2" id="KW-1185">Reference proteome</keyword>